<proteinExistence type="predicted"/>
<evidence type="ECO:0000313" key="2">
    <source>
        <dbReference type="EnsemblProtists" id="PYU1_T000540"/>
    </source>
</evidence>
<keyword evidence="3" id="KW-1185">Reference proteome</keyword>
<accession>K3W6E9</accession>
<feature type="signal peptide" evidence="1">
    <location>
        <begin position="1"/>
        <end position="22"/>
    </location>
</feature>
<dbReference type="InParanoid" id="K3W6E9"/>
<dbReference type="AlphaFoldDB" id="K3W6E9"/>
<name>K3W6E9_GLOUD</name>
<sequence>MDSLPLALYIALLIVVWQLATSSNYALALFIPPYTDANDPVLQAILKSSTSDAFVALRFDVPLRMTASGNDDQEDTRSIMMETQALAADLRCFGWIQPSASKVLFVALRSLLSYYLLIS</sequence>
<protein>
    <submittedName>
        <fullName evidence="2">Uncharacterized protein</fullName>
    </submittedName>
</protein>
<reference evidence="2" key="3">
    <citation type="submission" date="2015-02" db="UniProtKB">
        <authorList>
            <consortium name="EnsemblProtists"/>
        </authorList>
    </citation>
    <scope>IDENTIFICATION</scope>
    <source>
        <strain evidence="2">DAOM BR144</strain>
    </source>
</reference>
<feature type="chain" id="PRO_5003867413" evidence="1">
    <location>
        <begin position="23"/>
        <end position="119"/>
    </location>
</feature>
<organism evidence="2 3">
    <name type="scientific">Globisporangium ultimum (strain ATCC 200006 / CBS 805.95 / DAOM BR144)</name>
    <name type="common">Pythium ultimum</name>
    <dbReference type="NCBI Taxonomy" id="431595"/>
    <lineage>
        <taxon>Eukaryota</taxon>
        <taxon>Sar</taxon>
        <taxon>Stramenopiles</taxon>
        <taxon>Oomycota</taxon>
        <taxon>Peronosporomycetes</taxon>
        <taxon>Pythiales</taxon>
        <taxon>Pythiaceae</taxon>
        <taxon>Globisporangium</taxon>
    </lineage>
</organism>
<keyword evidence="1" id="KW-0732">Signal</keyword>
<reference evidence="3" key="1">
    <citation type="journal article" date="2010" name="Genome Biol.">
        <title>Genome sequence of the necrotrophic plant pathogen Pythium ultimum reveals original pathogenicity mechanisms and effector repertoire.</title>
        <authorList>
            <person name="Levesque C.A."/>
            <person name="Brouwer H."/>
            <person name="Cano L."/>
            <person name="Hamilton J.P."/>
            <person name="Holt C."/>
            <person name="Huitema E."/>
            <person name="Raffaele S."/>
            <person name="Robideau G.P."/>
            <person name="Thines M."/>
            <person name="Win J."/>
            <person name="Zerillo M.M."/>
            <person name="Beakes G.W."/>
            <person name="Boore J.L."/>
            <person name="Busam D."/>
            <person name="Dumas B."/>
            <person name="Ferriera S."/>
            <person name="Fuerstenberg S.I."/>
            <person name="Gachon C.M."/>
            <person name="Gaulin E."/>
            <person name="Govers F."/>
            <person name="Grenville-Briggs L."/>
            <person name="Horner N."/>
            <person name="Hostetler J."/>
            <person name="Jiang R.H."/>
            <person name="Johnson J."/>
            <person name="Krajaejun T."/>
            <person name="Lin H."/>
            <person name="Meijer H.J."/>
            <person name="Moore B."/>
            <person name="Morris P."/>
            <person name="Phuntmart V."/>
            <person name="Puiu D."/>
            <person name="Shetty J."/>
            <person name="Stajich J.E."/>
            <person name="Tripathy S."/>
            <person name="Wawra S."/>
            <person name="van West P."/>
            <person name="Whitty B.R."/>
            <person name="Coutinho P.M."/>
            <person name="Henrissat B."/>
            <person name="Martin F."/>
            <person name="Thomas P.D."/>
            <person name="Tyler B.M."/>
            <person name="De Vries R.P."/>
            <person name="Kamoun S."/>
            <person name="Yandell M."/>
            <person name="Tisserat N."/>
            <person name="Buell C.R."/>
        </authorList>
    </citation>
    <scope>NUCLEOTIDE SEQUENCE</scope>
    <source>
        <strain evidence="3">DAOM:BR144</strain>
    </source>
</reference>
<dbReference type="EMBL" id="GL376636">
    <property type="status" value="NOT_ANNOTATED_CDS"/>
    <property type="molecule type" value="Genomic_DNA"/>
</dbReference>
<dbReference type="HOGENOM" id="CLU_2066164_0_0_1"/>
<dbReference type="Proteomes" id="UP000019132">
    <property type="component" value="Unassembled WGS sequence"/>
</dbReference>
<evidence type="ECO:0000313" key="3">
    <source>
        <dbReference type="Proteomes" id="UP000019132"/>
    </source>
</evidence>
<reference evidence="3" key="2">
    <citation type="submission" date="2010-04" db="EMBL/GenBank/DDBJ databases">
        <authorList>
            <person name="Buell R."/>
            <person name="Hamilton J."/>
            <person name="Hostetler J."/>
        </authorList>
    </citation>
    <scope>NUCLEOTIDE SEQUENCE [LARGE SCALE GENOMIC DNA]</scope>
    <source>
        <strain evidence="3">DAOM:BR144</strain>
    </source>
</reference>
<dbReference type="VEuPathDB" id="FungiDB:PYU1_G000540"/>
<evidence type="ECO:0000256" key="1">
    <source>
        <dbReference type="SAM" id="SignalP"/>
    </source>
</evidence>
<dbReference type="EnsemblProtists" id="PYU1_T000540">
    <property type="protein sequence ID" value="PYU1_T000540"/>
    <property type="gene ID" value="PYU1_G000540"/>
</dbReference>
<dbReference type="eggNOG" id="ENOG502T42E">
    <property type="taxonomic scope" value="Eukaryota"/>
</dbReference>